<evidence type="ECO:0000313" key="8">
    <source>
        <dbReference type="Proteomes" id="UP000244925"/>
    </source>
</evidence>
<dbReference type="InterPro" id="IPR017437">
    <property type="entry name" value="ATP-NAD_kinase_PpnK-typ_C"/>
</dbReference>
<dbReference type="Gene3D" id="3.40.50.10330">
    <property type="entry name" value="Probable inorganic polyphosphate/atp-NAD kinase, domain 1"/>
    <property type="match status" value="1"/>
</dbReference>
<dbReference type="Pfam" id="PF01513">
    <property type="entry name" value="NAD_kinase"/>
    <property type="match status" value="1"/>
</dbReference>
<dbReference type="RefSeq" id="WP_107036047.1">
    <property type="nucleotide sequence ID" value="NZ_CAOLHR010000027.1"/>
</dbReference>
<dbReference type="GO" id="GO:0006741">
    <property type="term" value="P:NADP+ biosynthetic process"/>
    <property type="evidence" value="ECO:0007669"/>
    <property type="project" value="UniProtKB-UniRule"/>
</dbReference>
<dbReference type="Pfam" id="PF20143">
    <property type="entry name" value="NAD_kinase_C"/>
    <property type="match status" value="1"/>
</dbReference>
<feature type="binding site" evidence="6">
    <location>
        <position position="79"/>
    </location>
    <ligand>
        <name>NAD(+)</name>
        <dbReference type="ChEBI" id="CHEBI:57540"/>
    </ligand>
</feature>
<dbReference type="EC" id="2.7.1.23" evidence="6"/>
<feature type="active site" description="Proton acceptor" evidence="6">
    <location>
        <position position="74"/>
    </location>
</feature>
<feature type="binding site" evidence="6">
    <location>
        <position position="215"/>
    </location>
    <ligand>
        <name>NAD(+)</name>
        <dbReference type="ChEBI" id="CHEBI:57540"/>
    </ligand>
</feature>
<dbReference type="HAMAP" id="MF_00361">
    <property type="entry name" value="NAD_kinase"/>
    <property type="match status" value="1"/>
</dbReference>
<reference evidence="8" key="1">
    <citation type="submission" date="2018-02" db="EMBL/GenBank/DDBJ databases">
        <authorList>
            <person name="Clavel T."/>
            <person name="Strowig T."/>
        </authorList>
    </citation>
    <scope>NUCLEOTIDE SEQUENCE [LARGE SCALE GENOMIC DNA]</scope>
    <source>
        <strain evidence="8">DSM 100764</strain>
    </source>
</reference>
<dbReference type="GO" id="GO:0051287">
    <property type="term" value="F:NAD binding"/>
    <property type="evidence" value="ECO:0007669"/>
    <property type="project" value="UniProtKB-ARBA"/>
</dbReference>
<evidence type="ECO:0000256" key="2">
    <source>
        <dbReference type="ARBA" id="ARBA00022777"/>
    </source>
</evidence>
<keyword evidence="6" id="KW-0067">ATP-binding</keyword>
<name>A0A2V1IWT9_9BACT</name>
<dbReference type="Gene3D" id="2.60.200.30">
    <property type="entry name" value="Probable inorganic polyphosphate/atp-NAD kinase, domain 2"/>
    <property type="match status" value="1"/>
</dbReference>
<comment type="function">
    <text evidence="6">Involved in the regulation of the intracellular balance of NAD and NADP, and is a key enzyme in the biosynthesis of NADP. Catalyzes specifically the phosphorylation on 2'-hydroxyl of the adenosine moiety of NAD to yield NADP.</text>
</comment>
<comment type="catalytic activity">
    <reaction evidence="5 6">
        <text>NAD(+) + ATP = ADP + NADP(+) + H(+)</text>
        <dbReference type="Rhea" id="RHEA:18629"/>
        <dbReference type="ChEBI" id="CHEBI:15378"/>
        <dbReference type="ChEBI" id="CHEBI:30616"/>
        <dbReference type="ChEBI" id="CHEBI:57540"/>
        <dbReference type="ChEBI" id="CHEBI:58349"/>
        <dbReference type="ChEBI" id="CHEBI:456216"/>
        <dbReference type="EC" id="2.7.1.23"/>
    </reaction>
</comment>
<accession>A0A2V1IWT9</accession>
<evidence type="ECO:0000256" key="5">
    <source>
        <dbReference type="ARBA" id="ARBA00047925"/>
    </source>
</evidence>
<feature type="binding site" evidence="6">
    <location>
        <begin position="150"/>
        <end position="151"/>
    </location>
    <ligand>
        <name>NAD(+)</name>
        <dbReference type="ChEBI" id="CHEBI:57540"/>
    </ligand>
</feature>
<evidence type="ECO:0000256" key="1">
    <source>
        <dbReference type="ARBA" id="ARBA00022679"/>
    </source>
</evidence>
<keyword evidence="3 6" id="KW-0521">NADP</keyword>
<dbReference type="AlphaFoldDB" id="A0A2V1IWT9"/>
<dbReference type="GO" id="GO:0003951">
    <property type="term" value="F:NAD+ kinase activity"/>
    <property type="evidence" value="ECO:0007669"/>
    <property type="project" value="UniProtKB-UniRule"/>
</dbReference>
<comment type="caution">
    <text evidence="7">The sequence shown here is derived from an EMBL/GenBank/DDBJ whole genome shotgun (WGS) entry which is preliminary data.</text>
</comment>
<comment type="subcellular location">
    <subcellularLocation>
        <location evidence="6">Cytoplasm</location>
    </subcellularLocation>
</comment>
<dbReference type="Proteomes" id="UP000244925">
    <property type="component" value="Unassembled WGS sequence"/>
</dbReference>
<sequence length="294" mass="31156">MKIAIFGNSYQDEHADGLRRLFGALGRAEGVTLAIQHAYADYLRTVLGDAMPVAELFDPTCDFSAGLALSIGGDGTFLHTAFHVGDKQIPIMGINTGHLGYLSAAPLANAGAIVEAAVSGDYLVEARTMLSVSRSSEPEAGNGEWPCALNEVAILRQASASMIAVDTTVDSQPLARYLCDGLIVATPTGSTAYNLSAGGPILAPSAPSWVLTPVAPHSLNMRPIVVADSAVVEVEPHSRAGFFTLSIDGMVWTLPEGTRLRIARSKFHTNVVRLRGTTFTDSLREKLLWGVAHQ</sequence>
<dbReference type="InterPro" id="IPR016064">
    <property type="entry name" value="NAD/diacylglycerol_kinase_sf"/>
</dbReference>
<feature type="binding site" evidence="6">
    <location>
        <begin position="191"/>
        <end position="196"/>
    </location>
    <ligand>
        <name>NAD(+)</name>
        <dbReference type="ChEBI" id="CHEBI:57540"/>
    </ligand>
</feature>
<comment type="cofactor">
    <cofactor evidence="6">
        <name>a divalent metal cation</name>
        <dbReference type="ChEBI" id="CHEBI:60240"/>
    </cofactor>
</comment>
<evidence type="ECO:0000256" key="3">
    <source>
        <dbReference type="ARBA" id="ARBA00022857"/>
    </source>
</evidence>
<dbReference type="GO" id="GO:0005524">
    <property type="term" value="F:ATP binding"/>
    <property type="evidence" value="ECO:0007669"/>
    <property type="project" value="UniProtKB-KW"/>
</dbReference>
<dbReference type="GO" id="GO:0046872">
    <property type="term" value="F:metal ion binding"/>
    <property type="evidence" value="ECO:0007669"/>
    <property type="project" value="UniProtKB-UniRule"/>
</dbReference>
<dbReference type="PANTHER" id="PTHR20275:SF0">
    <property type="entry name" value="NAD KINASE"/>
    <property type="match status" value="1"/>
</dbReference>
<dbReference type="GeneID" id="93424651"/>
<evidence type="ECO:0000256" key="6">
    <source>
        <dbReference type="HAMAP-Rule" id="MF_00361"/>
    </source>
</evidence>
<feature type="binding site" evidence="6">
    <location>
        <begin position="74"/>
        <end position="75"/>
    </location>
    <ligand>
        <name>NAD(+)</name>
        <dbReference type="ChEBI" id="CHEBI:57540"/>
    </ligand>
</feature>
<dbReference type="PANTHER" id="PTHR20275">
    <property type="entry name" value="NAD KINASE"/>
    <property type="match status" value="1"/>
</dbReference>
<keyword evidence="2 6" id="KW-0418">Kinase</keyword>
<keyword evidence="6" id="KW-0963">Cytoplasm</keyword>
<organism evidence="7 8">
    <name type="scientific">Paramuribaculum intestinale</name>
    <dbReference type="NCBI Taxonomy" id="2094151"/>
    <lineage>
        <taxon>Bacteria</taxon>
        <taxon>Pseudomonadati</taxon>
        <taxon>Bacteroidota</taxon>
        <taxon>Bacteroidia</taxon>
        <taxon>Bacteroidales</taxon>
        <taxon>Muribaculaceae</taxon>
        <taxon>Paramuribaculum</taxon>
    </lineage>
</organism>
<dbReference type="InterPro" id="IPR002504">
    <property type="entry name" value="NADK"/>
</dbReference>
<keyword evidence="4 6" id="KW-0520">NAD</keyword>
<keyword evidence="1 6" id="KW-0808">Transferase</keyword>
<evidence type="ECO:0000256" key="4">
    <source>
        <dbReference type="ARBA" id="ARBA00023027"/>
    </source>
</evidence>
<proteinExistence type="inferred from homology"/>
<protein>
    <recommendedName>
        <fullName evidence="6">NAD kinase</fullName>
        <ecNumber evidence="6">2.7.1.23</ecNumber>
    </recommendedName>
    <alternativeName>
        <fullName evidence="6">ATP-dependent NAD kinase</fullName>
    </alternativeName>
</protein>
<dbReference type="EMBL" id="PUBV01000012">
    <property type="protein sequence ID" value="PWB07468.1"/>
    <property type="molecule type" value="Genomic_DNA"/>
</dbReference>
<keyword evidence="6" id="KW-0547">Nucleotide-binding</keyword>
<comment type="caution">
    <text evidence="6">Lacks conserved residue(s) required for the propagation of feature annotation.</text>
</comment>
<dbReference type="GO" id="GO:0019674">
    <property type="term" value="P:NAD+ metabolic process"/>
    <property type="evidence" value="ECO:0007669"/>
    <property type="project" value="InterPro"/>
</dbReference>
<feature type="binding site" evidence="6">
    <location>
        <position position="180"/>
    </location>
    <ligand>
        <name>NAD(+)</name>
        <dbReference type="ChEBI" id="CHEBI:57540"/>
    </ligand>
</feature>
<comment type="similarity">
    <text evidence="6">Belongs to the NAD kinase family.</text>
</comment>
<keyword evidence="8" id="KW-1185">Reference proteome</keyword>
<dbReference type="GO" id="GO:0005737">
    <property type="term" value="C:cytoplasm"/>
    <property type="evidence" value="ECO:0007669"/>
    <property type="project" value="UniProtKB-SubCell"/>
</dbReference>
<dbReference type="InterPro" id="IPR017438">
    <property type="entry name" value="ATP-NAD_kinase_N"/>
</dbReference>
<evidence type="ECO:0000313" key="7">
    <source>
        <dbReference type="EMBL" id="PWB07468.1"/>
    </source>
</evidence>
<gene>
    <name evidence="6" type="primary">nadK</name>
    <name evidence="7" type="ORF">C5O25_07085</name>
</gene>
<dbReference type="SUPFAM" id="SSF111331">
    <property type="entry name" value="NAD kinase/diacylglycerol kinase-like"/>
    <property type="match status" value="1"/>
</dbReference>